<accession>A0A1I4LHA2</accession>
<protein>
    <recommendedName>
        <fullName evidence="1">DUF8094 domain-containing protein</fullName>
    </recommendedName>
</protein>
<dbReference type="InterPro" id="IPR058407">
    <property type="entry name" value="DUF8094"/>
</dbReference>
<dbReference type="OrthoDB" id="3510378at2"/>
<name>A0A1I4LHA2_9ACTN</name>
<dbReference type="AlphaFoldDB" id="A0A1I4LHA2"/>
<dbReference type="Pfam" id="PF26366">
    <property type="entry name" value="DUF8094"/>
    <property type="match status" value="1"/>
</dbReference>
<reference evidence="3" key="1">
    <citation type="submission" date="2016-10" db="EMBL/GenBank/DDBJ databases">
        <authorList>
            <person name="Varghese N."/>
            <person name="Submissions S."/>
        </authorList>
    </citation>
    <scope>NUCLEOTIDE SEQUENCE [LARGE SCALE GENOMIC DNA]</scope>
    <source>
        <strain evidence="3">PL19</strain>
    </source>
</reference>
<proteinExistence type="predicted"/>
<evidence type="ECO:0000259" key="1">
    <source>
        <dbReference type="Pfam" id="PF26366"/>
    </source>
</evidence>
<dbReference type="Proteomes" id="UP000198928">
    <property type="component" value="Unassembled WGS sequence"/>
</dbReference>
<gene>
    <name evidence="2" type="ORF">SAMN05192584_13132</name>
</gene>
<sequence>MVREGSRRVRTKARGLRRAVVLAAALAAVAVLPGCVTVHGERAVVPAVTEAEAAKALDRFAETNNEANRTNDAALNATIETGALGAVDQAGLRARRTVHPDGTPDHRDLELTDARFLIPRQAGWPKFFVADTASSQSPGKRWLLVFTRDGVEEKWKVSYLSVLDASAMPEFAEDGEGHVEAVPAGASARLAVAPKDLGEAYTDYLREGGDAFADGPATSGLRQERKKTAASPGARTQWADLPARDARFAPVGLRTEDGGALVFFTTHHQMRQTVPQGYKPQVKDPYVKALMEGTPQQSVTYIRLGLQTAAVPAAEAGDPKVELVYRLQRLTRAKGE</sequence>
<evidence type="ECO:0000313" key="3">
    <source>
        <dbReference type="Proteomes" id="UP000198928"/>
    </source>
</evidence>
<evidence type="ECO:0000313" key="2">
    <source>
        <dbReference type="EMBL" id="SFL89977.1"/>
    </source>
</evidence>
<keyword evidence="3" id="KW-1185">Reference proteome</keyword>
<feature type="domain" description="DUF8094" evidence="1">
    <location>
        <begin position="44"/>
        <end position="335"/>
    </location>
</feature>
<dbReference type="EMBL" id="FOSG01000031">
    <property type="protein sequence ID" value="SFL89977.1"/>
    <property type="molecule type" value="Genomic_DNA"/>
</dbReference>
<organism evidence="2 3">
    <name type="scientific">Streptomyces pini</name>
    <dbReference type="NCBI Taxonomy" id="1520580"/>
    <lineage>
        <taxon>Bacteria</taxon>
        <taxon>Bacillati</taxon>
        <taxon>Actinomycetota</taxon>
        <taxon>Actinomycetes</taxon>
        <taxon>Kitasatosporales</taxon>
        <taxon>Streptomycetaceae</taxon>
        <taxon>Streptomyces</taxon>
    </lineage>
</organism>